<dbReference type="EMBL" id="BDIP01010294">
    <property type="protein sequence ID" value="GCA65232.1"/>
    <property type="molecule type" value="Genomic_DNA"/>
</dbReference>
<name>A0A391PEK1_9EUKA</name>
<sequence>LSALSSARLFLQSRSIK</sequence>
<evidence type="ECO:0000313" key="1">
    <source>
        <dbReference type="EMBL" id="GCA65232.1"/>
    </source>
</evidence>
<gene>
    <name evidence="1" type="ORF">KIPB_016614</name>
</gene>
<reference evidence="1 2" key="1">
    <citation type="journal article" date="2018" name="PLoS ONE">
        <title>The draft genome of Kipferlia bialata reveals reductive genome evolution in fornicate parasites.</title>
        <authorList>
            <person name="Tanifuji G."/>
            <person name="Takabayashi S."/>
            <person name="Kume K."/>
            <person name="Takagi M."/>
            <person name="Nakayama T."/>
            <person name="Kamikawa R."/>
            <person name="Inagaki Y."/>
            <person name="Hashimoto T."/>
        </authorList>
    </citation>
    <scope>NUCLEOTIDE SEQUENCE [LARGE SCALE GENOMIC DNA]</scope>
    <source>
        <strain evidence="1">NY0173</strain>
    </source>
</reference>
<accession>A0A391PEK1</accession>
<dbReference type="Proteomes" id="UP000265618">
    <property type="component" value="Unassembled WGS sequence"/>
</dbReference>
<keyword evidence="2" id="KW-1185">Reference proteome</keyword>
<dbReference type="AlphaFoldDB" id="A0A391PEK1"/>
<organism evidence="1 2">
    <name type="scientific">Kipferlia bialata</name>
    <dbReference type="NCBI Taxonomy" id="797122"/>
    <lineage>
        <taxon>Eukaryota</taxon>
        <taxon>Metamonada</taxon>
        <taxon>Carpediemonas-like organisms</taxon>
        <taxon>Kipferlia</taxon>
    </lineage>
</organism>
<proteinExistence type="predicted"/>
<protein>
    <submittedName>
        <fullName evidence="1">Uncharacterized protein</fullName>
    </submittedName>
</protein>
<feature type="non-terminal residue" evidence="1">
    <location>
        <position position="17"/>
    </location>
</feature>
<feature type="non-terminal residue" evidence="1">
    <location>
        <position position="1"/>
    </location>
</feature>
<evidence type="ECO:0000313" key="2">
    <source>
        <dbReference type="Proteomes" id="UP000265618"/>
    </source>
</evidence>
<comment type="caution">
    <text evidence="1">The sequence shown here is derived from an EMBL/GenBank/DDBJ whole genome shotgun (WGS) entry which is preliminary data.</text>
</comment>